<proteinExistence type="predicted"/>
<sequence length="104" mass="11621">MKRYVRQGAFDAALLDRYVGWLDTRSGRERYADYFAGYSVRLRPQLADLSGVCCPTAIVWGVIETPPAPSPLPRIWRGDYLVPARDPVTTRRLATPSSRLPLGG</sequence>
<dbReference type="Proteomes" id="UP000702209">
    <property type="component" value="Unassembled WGS sequence"/>
</dbReference>
<name>A0ABS0CV13_9NOCA</name>
<gene>
    <name evidence="1" type="ORF">IU459_20940</name>
</gene>
<protein>
    <submittedName>
        <fullName evidence="1">Uncharacterized protein</fullName>
    </submittedName>
</protein>
<accession>A0ABS0CV13</accession>
<keyword evidence="2" id="KW-1185">Reference proteome</keyword>
<reference evidence="1 2" key="1">
    <citation type="submission" date="2020-10" db="EMBL/GenBank/DDBJ databases">
        <title>Identification of Nocardia species via Next-generation sequencing and recognition of intraspecies genetic diversity.</title>
        <authorList>
            <person name="Li P."/>
            <person name="Li P."/>
            <person name="Lu B."/>
        </authorList>
    </citation>
    <scope>NUCLEOTIDE SEQUENCE [LARGE SCALE GENOMIC DNA]</scope>
    <source>
        <strain evidence="1 2">BJ06-0157</strain>
    </source>
</reference>
<organism evidence="1 2">
    <name type="scientific">Nocardia amamiensis</name>
    <dbReference type="NCBI Taxonomy" id="404578"/>
    <lineage>
        <taxon>Bacteria</taxon>
        <taxon>Bacillati</taxon>
        <taxon>Actinomycetota</taxon>
        <taxon>Actinomycetes</taxon>
        <taxon>Mycobacteriales</taxon>
        <taxon>Nocardiaceae</taxon>
        <taxon>Nocardia</taxon>
    </lineage>
</organism>
<dbReference type="RefSeq" id="WP_195131232.1">
    <property type="nucleotide sequence ID" value="NZ_JADLQX010000015.1"/>
</dbReference>
<dbReference type="EMBL" id="JADLQX010000015">
    <property type="protein sequence ID" value="MBF6299990.1"/>
    <property type="molecule type" value="Genomic_DNA"/>
</dbReference>
<evidence type="ECO:0000313" key="1">
    <source>
        <dbReference type="EMBL" id="MBF6299990.1"/>
    </source>
</evidence>
<comment type="caution">
    <text evidence="1">The sequence shown here is derived from an EMBL/GenBank/DDBJ whole genome shotgun (WGS) entry which is preliminary data.</text>
</comment>
<evidence type="ECO:0000313" key="2">
    <source>
        <dbReference type="Proteomes" id="UP000702209"/>
    </source>
</evidence>